<proteinExistence type="predicted"/>
<gene>
    <name evidence="1" type="ORF">S06H3_21751</name>
</gene>
<reference evidence="1" key="1">
    <citation type="journal article" date="2014" name="Front. Microbiol.">
        <title>High frequency of phylogenetically diverse reductive dehalogenase-homologous genes in deep subseafloor sedimentary metagenomes.</title>
        <authorList>
            <person name="Kawai M."/>
            <person name="Futagami T."/>
            <person name="Toyoda A."/>
            <person name="Takaki Y."/>
            <person name="Nishi S."/>
            <person name="Hori S."/>
            <person name="Arai W."/>
            <person name="Tsubouchi T."/>
            <person name="Morono Y."/>
            <person name="Uchiyama I."/>
            <person name="Ito T."/>
            <person name="Fujiyama A."/>
            <person name="Inagaki F."/>
            <person name="Takami H."/>
        </authorList>
    </citation>
    <scope>NUCLEOTIDE SEQUENCE</scope>
    <source>
        <strain evidence="1">Expedition CK06-06</strain>
    </source>
</reference>
<feature type="non-terminal residue" evidence="1">
    <location>
        <position position="1"/>
    </location>
</feature>
<protein>
    <submittedName>
        <fullName evidence="1">Uncharacterized protein</fullName>
    </submittedName>
</protein>
<accession>X1MPZ3</accession>
<dbReference type="EMBL" id="BARV01011476">
    <property type="protein sequence ID" value="GAI08439.1"/>
    <property type="molecule type" value="Genomic_DNA"/>
</dbReference>
<sequence length="213" mass="24789">ANYELFWFYNPDVLIGPAVLRPGIDLNKTPLYKEVQEGNLYGWGKSFMDEYYKQFDFKCVGPHEEAEIREYFKSDHFKKWLRLIDDSPADHIHCNVDINFDPWILKMYAVEALEEVGLKIDWVIPNVFRVPSGLRGKLIFLCAHPEWQHDITWGYNPDVVIRPATKPCIGQRMPADGDITFDFNLHSDFEASLAEGEHVKLTDEEINEILARV</sequence>
<organism evidence="1">
    <name type="scientific">marine sediment metagenome</name>
    <dbReference type="NCBI Taxonomy" id="412755"/>
    <lineage>
        <taxon>unclassified sequences</taxon>
        <taxon>metagenomes</taxon>
        <taxon>ecological metagenomes</taxon>
    </lineage>
</organism>
<name>X1MPZ3_9ZZZZ</name>
<dbReference type="AlphaFoldDB" id="X1MPZ3"/>
<evidence type="ECO:0000313" key="1">
    <source>
        <dbReference type="EMBL" id="GAI08439.1"/>
    </source>
</evidence>
<comment type="caution">
    <text evidence="1">The sequence shown here is derived from an EMBL/GenBank/DDBJ whole genome shotgun (WGS) entry which is preliminary data.</text>
</comment>